<evidence type="ECO:0000313" key="2">
    <source>
        <dbReference type="EnsemblMetazoa" id="AMEM011873-PA"/>
    </source>
</evidence>
<reference evidence="2" key="1">
    <citation type="submission" date="2020-05" db="UniProtKB">
        <authorList>
            <consortium name="EnsemblMetazoa"/>
        </authorList>
    </citation>
    <scope>IDENTIFICATION</scope>
    <source>
        <strain evidence="2">MAF</strain>
    </source>
</reference>
<evidence type="ECO:0000313" key="3">
    <source>
        <dbReference type="Proteomes" id="UP000075903"/>
    </source>
</evidence>
<evidence type="ECO:0000256" key="1">
    <source>
        <dbReference type="SAM" id="MobiDB-lite"/>
    </source>
</evidence>
<organism evidence="2 3">
    <name type="scientific">Anopheles merus</name>
    <name type="common">Mosquito</name>
    <dbReference type="NCBI Taxonomy" id="30066"/>
    <lineage>
        <taxon>Eukaryota</taxon>
        <taxon>Metazoa</taxon>
        <taxon>Ecdysozoa</taxon>
        <taxon>Arthropoda</taxon>
        <taxon>Hexapoda</taxon>
        <taxon>Insecta</taxon>
        <taxon>Pterygota</taxon>
        <taxon>Neoptera</taxon>
        <taxon>Endopterygota</taxon>
        <taxon>Diptera</taxon>
        <taxon>Nematocera</taxon>
        <taxon>Culicoidea</taxon>
        <taxon>Culicidae</taxon>
        <taxon>Anophelinae</taxon>
        <taxon>Anopheles</taxon>
    </lineage>
</organism>
<dbReference type="InterPro" id="IPR036322">
    <property type="entry name" value="WD40_repeat_dom_sf"/>
</dbReference>
<feature type="region of interest" description="Disordered" evidence="1">
    <location>
        <begin position="939"/>
        <end position="971"/>
    </location>
</feature>
<dbReference type="EnsemblMetazoa" id="AMEM011873-RA">
    <property type="protein sequence ID" value="AMEM011873-PA"/>
    <property type="gene ID" value="AMEM011873"/>
</dbReference>
<dbReference type="InterPro" id="IPR015943">
    <property type="entry name" value="WD40/YVTN_repeat-like_dom_sf"/>
</dbReference>
<dbReference type="VEuPathDB" id="VectorBase:AMEM21_000612"/>
<dbReference type="PANTHER" id="PTHR23287">
    <property type="entry name" value="RUBY-EYE2-LIKE PROTEIN"/>
    <property type="match status" value="1"/>
</dbReference>
<dbReference type="Proteomes" id="UP000075903">
    <property type="component" value="Unassembled WGS sequence"/>
</dbReference>
<sequence>MSFRLGNRSIPSSQIASIFICGIWRTFSSVSRRCRMVRSFASFSCRLINPPAQFSTFGHMDLGRVRRSLSNIFSTLASFLIATFHRAGLRLYRSTSSRLFTFALHGLPFNRSHCSASSRTMFSRCAGLPASYMISTTRDPCTESVSCAYWPSRWRTSFSRDFSPTKRPVTNAFATNEPAGSLSISASRSFGISSSAVTNLIGLLKSSMACRMSEPCRWILGAVEGVTLAGRRCRTALIILAGATSAQCSASSRFFTNFPCWQASRAQALASASTTPVWPVRSRSSMLSSSSAKTISIMSLSVFGNELLELKRIVRAGESSQQILQYRCGLLHPYQVGKLGPSHQLYVKLVQQLVPLFRHDQRFRVWRNRSQQRNVQRALQHVGRKLVAAKDAKVLRERFQQPGERFLIGVGEQILHDAAAHLIRGGPYLLALQLAQHIPDSPASRRGGVCESAPGSATRNGPQVKQSDANLPLVLGVLNTMNTLREWSPLVDLVNRIPSSVQRGLLFHDVSITCVDLVEEFIALGTNVGLVFWYDRKSGAIERLATDSGSQELTCVRIASTVEFMVAAGCRAGQVNIFQIPKTPPPDVCAELLLKAKPIERYTVRGLHRAAVCELVWSKNGMRLFSGDAGGAVVLTEIGYATKTCQSREIINERYEIVQMDLHRGKLLVSSSFRTVICSPEEREQEEDGHGGQRWRVAQVGKKDRKMLAPFGAVFATVHGRQQIVSTRSGFRLWLADDGGNVAQTLIFKELMRAPCAEIGLLNPSRNPIRIPTTFGKLYPFEGKRLVSVANGALFVLDLERMAVVGSLTRLRHILDVAVDRNEILILESARSVVRIGTLPDSSQSTIVLKNLELFVSAESQIVQADECCEEETPAEMVVRNGESPGSSLPGDERVELDGGGTGGDDARLIEGHMRKLELFDTLNELKYDESILFKSGRSRRRHRSKVNPIVEIGQIPKEIEPDGGEPSSGS</sequence>
<name>A0A182VAZ2_ANOME</name>
<feature type="compositionally biased region" description="Polar residues" evidence="1">
    <location>
        <begin position="455"/>
        <end position="465"/>
    </location>
</feature>
<dbReference type="GO" id="GO:0032527">
    <property type="term" value="P:protein exit from endoplasmic reticulum"/>
    <property type="evidence" value="ECO:0007669"/>
    <property type="project" value="TreeGrafter"/>
</dbReference>
<protein>
    <submittedName>
        <fullName evidence="2">Uncharacterized protein</fullName>
    </submittedName>
</protein>
<accession>A0A182VAZ2</accession>
<proteinExistence type="predicted"/>
<dbReference type="AlphaFoldDB" id="A0A182VAZ2"/>
<dbReference type="SUPFAM" id="SSF50978">
    <property type="entry name" value="WD40 repeat-like"/>
    <property type="match status" value="1"/>
</dbReference>
<feature type="region of interest" description="Disordered" evidence="1">
    <location>
        <begin position="441"/>
        <end position="465"/>
    </location>
</feature>
<feature type="region of interest" description="Disordered" evidence="1">
    <location>
        <begin position="880"/>
        <end position="903"/>
    </location>
</feature>
<dbReference type="Gene3D" id="2.130.10.10">
    <property type="entry name" value="YVTN repeat-like/Quinoprotein amine dehydrogenase"/>
    <property type="match status" value="1"/>
</dbReference>
<dbReference type="GO" id="GO:0005737">
    <property type="term" value="C:cytoplasm"/>
    <property type="evidence" value="ECO:0007669"/>
    <property type="project" value="GOC"/>
</dbReference>
<keyword evidence="3" id="KW-1185">Reference proteome</keyword>
<dbReference type="PANTHER" id="PTHR23287:SF16">
    <property type="entry name" value="TECTONIN BETA-PROPELLER REPEAT-CONTAINING PROTEIN 2"/>
    <property type="match status" value="1"/>
</dbReference>
<dbReference type="VEuPathDB" id="VectorBase:AMEM011873"/>